<evidence type="ECO:0000313" key="6">
    <source>
        <dbReference type="Proteomes" id="UP000824247"/>
    </source>
</evidence>
<evidence type="ECO:0000256" key="1">
    <source>
        <dbReference type="ARBA" id="ARBA00022679"/>
    </source>
</evidence>
<gene>
    <name evidence="5" type="primary">rimI</name>
    <name evidence="5" type="ORF">H9897_02800</name>
</gene>
<keyword evidence="3" id="KW-0963">Cytoplasm</keyword>
<dbReference type="PANTHER" id="PTHR43800">
    <property type="entry name" value="PEPTIDYL-LYSINE N-ACETYLTRANSFERASE YJAB"/>
    <property type="match status" value="1"/>
</dbReference>
<dbReference type="GO" id="GO:0005737">
    <property type="term" value="C:cytoplasm"/>
    <property type="evidence" value="ECO:0007669"/>
    <property type="project" value="UniProtKB-SubCell"/>
</dbReference>
<evidence type="ECO:0000256" key="3">
    <source>
        <dbReference type="RuleBase" id="RU363094"/>
    </source>
</evidence>
<dbReference type="Pfam" id="PF00583">
    <property type="entry name" value="Acetyltransf_1"/>
    <property type="match status" value="1"/>
</dbReference>
<dbReference type="AlphaFoldDB" id="A0A9E2KX61"/>
<dbReference type="NCBIfam" id="TIGR01575">
    <property type="entry name" value="rimI"/>
    <property type="match status" value="1"/>
</dbReference>
<keyword evidence="5" id="KW-0689">Ribosomal protein</keyword>
<accession>A0A9E2KX61</accession>
<dbReference type="EMBL" id="JAHLFM010000043">
    <property type="protein sequence ID" value="MBU3831059.1"/>
    <property type="molecule type" value="Genomic_DNA"/>
</dbReference>
<keyword evidence="1" id="KW-0808">Transferase</keyword>
<sequence>MLKKVNSLNEIQKICDLEKILFPDSFYKIEQLMQMYADKNYNFYVYKNENNIDGYLIVLNLKKEFEIIKIGVNPECQGQGIGTKLMNFLKEEHNPIFLEVNHHNINAINFYKFHGFVEVGRRKNYYPDLGDAIILKFENEENK</sequence>
<dbReference type="GO" id="GO:0005840">
    <property type="term" value="C:ribosome"/>
    <property type="evidence" value="ECO:0007669"/>
    <property type="project" value="UniProtKB-KW"/>
</dbReference>
<protein>
    <recommendedName>
        <fullName evidence="3">[Ribosomal protein bS18]-alanine N-acetyltransferase</fullName>
        <ecNumber evidence="3">2.3.1.266</ecNumber>
    </recommendedName>
</protein>
<dbReference type="InterPro" id="IPR006464">
    <property type="entry name" value="AcTrfase_RimI/Ard1"/>
</dbReference>
<comment type="subcellular location">
    <subcellularLocation>
        <location evidence="3">Cytoplasm</location>
    </subcellularLocation>
</comment>
<reference evidence="5" key="1">
    <citation type="journal article" date="2021" name="PeerJ">
        <title>Extensive microbial diversity within the chicken gut microbiome revealed by metagenomics and culture.</title>
        <authorList>
            <person name="Gilroy R."/>
            <person name="Ravi A."/>
            <person name="Getino M."/>
            <person name="Pursley I."/>
            <person name="Horton D.L."/>
            <person name="Alikhan N.F."/>
            <person name="Baker D."/>
            <person name="Gharbi K."/>
            <person name="Hall N."/>
            <person name="Watson M."/>
            <person name="Adriaenssens E.M."/>
            <person name="Foster-Nyarko E."/>
            <person name="Jarju S."/>
            <person name="Secka A."/>
            <person name="Antonio M."/>
            <person name="Oren A."/>
            <person name="Chaudhuri R.R."/>
            <person name="La Ragione R."/>
            <person name="Hildebrand F."/>
            <person name="Pallen M.J."/>
        </authorList>
    </citation>
    <scope>NUCLEOTIDE SEQUENCE</scope>
    <source>
        <strain evidence="5">A5-1222</strain>
    </source>
</reference>
<reference evidence="5" key="2">
    <citation type="submission" date="2021-04" db="EMBL/GenBank/DDBJ databases">
        <authorList>
            <person name="Gilroy R."/>
        </authorList>
    </citation>
    <scope>NUCLEOTIDE SEQUENCE</scope>
    <source>
        <strain evidence="5">A5-1222</strain>
    </source>
</reference>
<comment type="caution">
    <text evidence="5">The sequence shown here is derived from an EMBL/GenBank/DDBJ whole genome shotgun (WGS) entry which is preliminary data.</text>
</comment>
<keyword evidence="5" id="KW-0687">Ribonucleoprotein</keyword>
<comment type="catalytic activity">
    <reaction evidence="3">
        <text>N-terminal L-alanyl-[ribosomal protein bS18] + acetyl-CoA = N-terminal N(alpha)-acetyl-L-alanyl-[ribosomal protein bS18] + CoA + H(+)</text>
        <dbReference type="Rhea" id="RHEA:43756"/>
        <dbReference type="Rhea" id="RHEA-COMP:10676"/>
        <dbReference type="Rhea" id="RHEA-COMP:10677"/>
        <dbReference type="ChEBI" id="CHEBI:15378"/>
        <dbReference type="ChEBI" id="CHEBI:57287"/>
        <dbReference type="ChEBI" id="CHEBI:57288"/>
        <dbReference type="ChEBI" id="CHEBI:64718"/>
        <dbReference type="ChEBI" id="CHEBI:83683"/>
        <dbReference type="EC" id="2.3.1.266"/>
    </reaction>
</comment>
<dbReference type="CDD" id="cd04301">
    <property type="entry name" value="NAT_SF"/>
    <property type="match status" value="1"/>
</dbReference>
<dbReference type="Gene3D" id="3.40.630.30">
    <property type="match status" value="1"/>
</dbReference>
<evidence type="ECO:0000256" key="2">
    <source>
        <dbReference type="ARBA" id="ARBA00023315"/>
    </source>
</evidence>
<name>A0A9E2KX61_9BACT</name>
<comment type="function">
    <text evidence="3">Acetylates the N-terminal alanine of ribosomal protein bS18.</text>
</comment>
<dbReference type="EC" id="2.3.1.266" evidence="3"/>
<dbReference type="GO" id="GO:0008999">
    <property type="term" value="F:protein-N-terminal-alanine acetyltransferase activity"/>
    <property type="evidence" value="ECO:0007669"/>
    <property type="project" value="UniProtKB-EC"/>
</dbReference>
<proteinExistence type="inferred from homology"/>
<dbReference type="InterPro" id="IPR000182">
    <property type="entry name" value="GNAT_dom"/>
</dbReference>
<organism evidence="5 6">
    <name type="scientific">Candidatus Ureaplasma intestinipullorum</name>
    <dbReference type="NCBI Taxonomy" id="2838770"/>
    <lineage>
        <taxon>Bacteria</taxon>
        <taxon>Bacillati</taxon>
        <taxon>Mycoplasmatota</taxon>
        <taxon>Mycoplasmoidales</taxon>
        <taxon>Mycoplasmoidaceae</taxon>
        <taxon>Ureaplasma</taxon>
    </lineage>
</organism>
<evidence type="ECO:0000259" key="4">
    <source>
        <dbReference type="PROSITE" id="PS51186"/>
    </source>
</evidence>
<keyword evidence="2" id="KW-0012">Acyltransferase</keyword>
<evidence type="ECO:0000313" key="5">
    <source>
        <dbReference type="EMBL" id="MBU3831059.1"/>
    </source>
</evidence>
<dbReference type="Proteomes" id="UP000824247">
    <property type="component" value="Unassembled WGS sequence"/>
</dbReference>
<dbReference type="PANTHER" id="PTHR43800:SF1">
    <property type="entry name" value="PEPTIDYL-LYSINE N-ACETYLTRANSFERASE YJAB"/>
    <property type="match status" value="1"/>
</dbReference>
<dbReference type="SUPFAM" id="SSF55729">
    <property type="entry name" value="Acyl-CoA N-acyltransferases (Nat)"/>
    <property type="match status" value="1"/>
</dbReference>
<dbReference type="PROSITE" id="PS51186">
    <property type="entry name" value="GNAT"/>
    <property type="match status" value="1"/>
</dbReference>
<comment type="similarity">
    <text evidence="3">Belongs to the acetyltransferase family. RimI subfamily.</text>
</comment>
<dbReference type="InterPro" id="IPR016181">
    <property type="entry name" value="Acyl_CoA_acyltransferase"/>
</dbReference>
<feature type="domain" description="N-acetyltransferase" evidence="4">
    <location>
        <begin position="1"/>
        <end position="140"/>
    </location>
</feature>